<dbReference type="CDD" id="cd12797">
    <property type="entry name" value="M23_peptidase"/>
    <property type="match status" value="1"/>
</dbReference>
<dbReference type="InterPro" id="IPR016047">
    <property type="entry name" value="M23ase_b-sheet_dom"/>
</dbReference>
<dbReference type="InterPro" id="IPR011055">
    <property type="entry name" value="Dup_hybrid_motif"/>
</dbReference>
<proteinExistence type="predicted"/>
<dbReference type="Gene3D" id="2.70.70.10">
    <property type="entry name" value="Glucose Permease (Domain IIA)"/>
    <property type="match status" value="1"/>
</dbReference>
<dbReference type="PANTHER" id="PTHR21666:SF270">
    <property type="entry name" value="MUREIN HYDROLASE ACTIVATOR ENVC"/>
    <property type="match status" value="1"/>
</dbReference>
<dbReference type="AlphaFoldDB" id="A0A2H0NCB8"/>
<name>A0A2H0NCB8_9BACT</name>
<sequence>MKFYLFLIITIIILSGCQKNIFDNCNQTETCPVNIIIEDKIAEKILVEPVTEFKTRITKKPFGIYITPENSPIQPERFQGFHTGVDVEYEDVNSDVPVFTITDGQIIFADWVNGYGGVVVIKHNIENKDYLVIYGHLNPDSLPIVNGQIQKKEQIGILGKNKTNETDGERKHLHFAIYTKDDLNLRGYVQTQDELKNWVDPLQFYP</sequence>
<dbReference type="SUPFAM" id="SSF51261">
    <property type="entry name" value="Duplicated hybrid motif"/>
    <property type="match status" value="1"/>
</dbReference>
<dbReference type="InterPro" id="IPR050570">
    <property type="entry name" value="Cell_wall_metabolism_enzyme"/>
</dbReference>
<dbReference type="EMBL" id="PCWQ01000012">
    <property type="protein sequence ID" value="PIR06540.1"/>
    <property type="molecule type" value="Genomic_DNA"/>
</dbReference>
<protein>
    <recommendedName>
        <fullName evidence="1">M23ase beta-sheet core domain-containing protein</fullName>
    </recommendedName>
</protein>
<dbReference type="PROSITE" id="PS51257">
    <property type="entry name" value="PROKAR_LIPOPROTEIN"/>
    <property type="match status" value="1"/>
</dbReference>
<dbReference type="Pfam" id="PF01551">
    <property type="entry name" value="Peptidase_M23"/>
    <property type="match status" value="1"/>
</dbReference>
<dbReference type="PANTHER" id="PTHR21666">
    <property type="entry name" value="PEPTIDASE-RELATED"/>
    <property type="match status" value="1"/>
</dbReference>
<dbReference type="Proteomes" id="UP000230564">
    <property type="component" value="Unassembled WGS sequence"/>
</dbReference>
<evidence type="ECO:0000313" key="2">
    <source>
        <dbReference type="EMBL" id="PIR06540.1"/>
    </source>
</evidence>
<evidence type="ECO:0000259" key="1">
    <source>
        <dbReference type="Pfam" id="PF01551"/>
    </source>
</evidence>
<comment type="caution">
    <text evidence="2">The sequence shown here is derived from an EMBL/GenBank/DDBJ whole genome shotgun (WGS) entry which is preliminary data.</text>
</comment>
<evidence type="ECO:0000313" key="3">
    <source>
        <dbReference type="Proteomes" id="UP000230564"/>
    </source>
</evidence>
<reference evidence="2 3" key="1">
    <citation type="submission" date="2017-09" db="EMBL/GenBank/DDBJ databases">
        <title>Depth-based differentiation of microbial function through sediment-hosted aquifers and enrichment of novel symbionts in the deep terrestrial subsurface.</title>
        <authorList>
            <person name="Probst A.J."/>
            <person name="Ladd B."/>
            <person name="Jarett J.K."/>
            <person name="Geller-Mcgrath D.E."/>
            <person name="Sieber C.M."/>
            <person name="Emerson J.B."/>
            <person name="Anantharaman K."/>
            <person name="Thomas B.C."/>
            <person name="Malmstrom R."/>
            <person name="Stieglmeier M."/>
            <person name="Klingl A."/>
            <person name="Woyke T."/>
            <person name="Ryan C.M."/>
            <person name="Banfield J.F."/>
        </authorList>
    </citation>
    <scope>NUCLEOTIDE SEQUENCE [LARGE SCALE GENOMIC DNA]</scope>
    <source>
        <strain evidence="2">CG11_big_fil_rev_8_21_14_0_20_36_20</strain>
    </source>
</reference>
<dbReference type="GO" id="GO:0004222">
    <property type="term" value="F:metalloendopeptidase activity"/>
    <property type="evidence" value="ECO:0007669"/>
    <property type="project" value="TreeGrafter"/>
</dbReference>
<gene>
    <name evidence="2" type="ORF">COV55_03365</name>
</gene>
<accession>A0A2H0NCB8</accession>
<organism evidence="2 3">
    <name type="scientific">Candidatus Komeilibacteria bacterium CG11_big_fil_rev_8_21_14_0_20_36_20</name>
    <dbReference type="NCBI Taxonomy" id="1974477"/>
    <lineage>
        <taxon>Bacteria</taxon>
        <taxon>Candidatus Komeiliibacteriota</taxon>
    </lineage>
</organism>
<feature type="domain" description="M23ase beta-sheet core" evidence="1">
    <location>
        <begin position="81"/>
        <end position="181"/>
    </location>
</feature>